<dbReference type="Proteomes" id="UP001164929">
    <property type="component" value="Chromosome 14"/>
</dbReference>
<organism evidence="3 4">
    <name type="scientific">Populus alba x Populus x berolinensis</name>
    <dbReference type="NCBI Taxonomy" id="444605"/>
    <lineage>
        <taxon>Eukaryota</taxon>
        <taxon>Viridiplantae</taxon>
        <taxon>Streptophyta</taxon>
        <taxon>Embryophyta</taxon>
        <taxon>Tracheophyta</taxon>
        <taxon>Spermatophyta</taxon>
        <taxon>Magnoliopsida</taxon>
        <taxon>eudicotyledons</taxon>
        <taxon>Gunneridae</taxon>
        <taxon>Pentapetalae</taxon>
        <taxon>rosids</taxon>
        <taxon>fabids</taxon>
        <taxon>Malpighiales</taxon>
        <taxon>Salicaceae</taxon>
        <taxon>Saliceae</taxon>
        <taxon>Populus</taxon>
    </lineage>
</organism>
<comment type="caution">
    <text evidence="3">The sequence shown here is derived from an EMBL/GenBank/DDBJ whole genome shotgun (WGS) entry which is preliminary data.</text>
</comment>
<name>A0AAD6LQY1_9ROSI</name>
<keyword evidence="2" id="KW-0472">Membrane</keyword>
<proteinExistence type="predicted"/>
<reference evidence="3" key="1">
    <citation type="journal article" date="2023" name="Mol. Ecol. Resour.">
        <title>Chromosome-level genome assembly of a triploid poplar Populus alba 'Berolinensis'.</title>
        <authorList>
            <person name="Chen S."/>
            <person name="Yu Y."/>
            <person name="Wang X."/>
            <person name="Wang S."/>
            <person name="Zhang T."/>
            <person name="Zhou Y."/>
            <person name="He R."/>
            <person name="Meng N."/>
            <person name="Wang Y."/>
            <person name="Liu W."/>
            <person name="Liu Z."/>
            <person name="Liu J."/>
            <person name="Guo Q."/>
            <person name="Huang H."/>
            <person name="Sederoff R.R."/>
            <person name="Wang G."/>
            <person name="Qu G."/>
            <person name="Chen S."/>
        </authorList>
    </citation>
    <scope>NUCLEOTIDE SEQUENCE</scope>
    <source>
        <strain evidence="3">SC-2020</strain>
    </source>
</reference>
<sequence>MYFAKKGVAWDAELPIQKGGMSKKDYEISCSIQDSEAFASISRGMERQHVVSWLLILLGLGLCSYVLAEAKKEGSLLRGRSFMDHEVKRLLGVKAGYRLSSGGYGAGSGSGYGQGGGRGDGSDKGYGSGSGGGYGSGGGSGGGYGSGGGIGSGGGGGGGNGNGNGNGMGQGGGFGGGWGGGFGGGSGSSGNGGGNRYGSGSGGGIGGGGGGGYDHNNVHITGSGSENRS</sequence>
<keyword evidence="4" id="KW-1185">Reference proteome</keyword>
<keyword evidence="2" id="KW-0812">Transmembrane</keyword>
<evidence type="ECO:0000313" key="4">
    <source>
        <dbReference type="Proteomes" id="UP001164929"/>
    </source>
</evidence>
<feature type="compositionally biased region" description="Polar residues" evidence="1">
    <location>
        <begin position="218"/>
        <end position="229"/>
    </location>
</feature>
<feature type="compositionally biased region" description="Gly residues" evidence="1">
    <location>
        <begin position="187"/>
        <end position="213"/>
    </location>
</feature>
<feature type="transmembrane region" description="Helical" evidence="2">
    <location>
        <begin position="50"/>
        <end position="68"/>
    </location>
</feature>
<keyword evidence="2" id="KW-1133">Transmembrane helix</keyword>
<dbReference type="EMBL" id="JAQIZT010000014">
    <property type="protein sequence ID" value="KAJ6971591.1"/>
    <property type="molecule type" value="Genomic_DNA"/>
</dbReference>
<gene>
    <name evidence="3" type="ORF">NC653_032190</name>
</gene>
<evidence type="ECO:0000256" key="2">
    <source>
        <dbReference type="SAM" id="Phobius"/>
    </source>
</evidence>
<protein>
    <submittedName>
        <fullName evidence="3">Uncharacterized protein</fullName>
    </submittedName>
</protein>
<accession>A0AAD6LQY1</accession>
<evidence type="ECO:0000313" key="3">
    <source>
        <dbReference type="EMBL" id="KAJ6971591.1"/>
    </source>
</evidence>
<evidence type="ECO:0000256" key="1">
    <source>
        <dbReference type="SAM" id="MobiDB-lite"/>
    </source>
</evidence>
<feature type="region of interest" description="Disordered" evidence="1">
    <location>
        <begin position="187"/>
        <end position="229"/>
    </location>
</feature>
<dbReference type="AlphaFoldDB" id="A0AAD6LQY1"/>